<dbReference type="SUPFAM" id="SSF88659">
    <property type="entry name" value="Sigma3 and sigma4 domains of RNA polymerase sigma factors"/>
    <property type="match status" value="1"/>
</dbReference>
<evidence type="ECO:0000313" key="10">
    <source>
        <dbReference type="Proteomes" id="UP000659630"/>
    </source>
</evidence>
<feature type="domain" description="RNA polymerase sigma-70 region 2" evidence="7">
    <location>
        <begin position="9"/>
        <end position="75"/>
    </location>
</feature>
<dbReference type="Gene3D" id="1.10.10.10">
    <property type="entry name" value="Winged helix-like DNA-binding domain superfamily/Winged helix DNA-binding domain"/>
    <property type="match status" value="1"/>
</dbReference>
<comment type="caution">
    <text evidence="9">The sequence shown here is derived from an EMBL/GenBank/DDBJ whole genome shotgun (WGS) entry which is preliminary data.</text>
</comment>
<dbReference type="SUPFAM" id="SSF88946">
    <property type="entry name" value="Sigma2 domain of RNA polymerase sigma factors"/>
    <property type="match status" value="1"/>
</dbReference>
<evidence type="ECO:0000259" key="7">
    <source>
        <dbReference type="Pfam" id="PF04542"/>
    </source>
</evidence>
<dbReference type="InterPro" id="IPR013325">
    <property type="entry name" value="RNA_pol_sigma_r2"/>
</dbReference>
<dbReference type="GO" id="GO:0006950">
    <property type="term" value="P:response to stress"/>
    <property type="evidence" value="ECO:0007669"/>
    <property type="project" value="UniProtKB-ARBA"/>
</dbReference>
<dbReference type="GO" id="GO:0003677">
    <property type="term" value="F:DNA binding"/>
    <property type="evidence" value="ECO:0007669"/>
    <property type="project" value="UniProtKB-KW"/>
</dbReference>
<evidence type="ECO:0000256" key="1">
    <source>
        <dbReference type="ARBA" id="ARBA00010641"/>
    </source>
</evidence>
<dbReference type="InterPro" id="IPR013324">
    <property type="entry name" value="RNA_pol_sigma_r3/r4-like"/>
</dbReference>
<protein>
    <recommendedName>
        <fullName evidence="6">RNA polymerase sigma factor</fullName>
    </recommendedName>
</protein>
<keyword evidence="3 6" id="KW-0731">Sigma factor</keyword>
<proteinExistence type="inferred from homology"/>
<evidence type="ECO:0000313" key="9">
    <source>
        <dbReference type="EMBL" id="MBC5580167.1"/>
    </source>
</evidence>
<dbReference type="InterPro" id="IPR014284">
    <property type="entry name" value="RNA_pol_sigma-70_dom"/>
</dbReference>
<evidence type="ECO:0000256" key="3">
    <source>
        <dbReference type="ARBA" id="ARBA00023082"/>
    </source>
</evidence>
<accession>A0A923I735</accession>
<reference evidence="9" key="1">
    <citation type="submission" date="2020-08" db="EMBL/GenBank/DDBJ databases">
        <title>Genome public.</title>
        <authorList>
            <person name="Liu C."/>
            <person name="Sun Q."/>
        </authorList>
    </citation>
    <scope>NUCLEOTIDE SEQUENCE</scope>
    <source>
        <strain evidence="9">BX8</strain>
    </source>
</reference>
<gene>
    <name evidence="9" type="ORF">H8S23_01465</name>
</gene>
<evidence type="ECO:0000256" key="4">
    <source>
        <dbReference type="ARBA" id="ARBA00023125"/>
    </source>
</evidence>
<dbReference type="GO" id="GO:0006352">
    <property type="term" value="P:DNA-templated transcription initiation"/>
    <property type="evidence" value="ECO:0007669"/>
    <property type="project" value="InterPro"/>
</dbReference>
<keyword evidence="2 6" id="KW-0805">Transcription regulation</keyword>
<dbReference type="PROSITE" id="PS01063">
    <property type="entry name" value="SIGMA70_ECF"/>
    <property type="match status" value="1"/>
</dbReference>
<keyword evidence="4 6" id="KW-0238">DNA-binding</keyword>
<dbReference type="PANTHER" id="PTHR43133:SF60">
    <property type="entry name" value="RNA POLYMERASE SIGMA FACTOR SIGV"/>
    <property type="match status" value="1"/>
</dbReference>
<dbReference type="Pfam" id="PF08281">
    <property type="entry name" value="Sigma70_r4_2"/>
    <property type="match status" value="1"/>
</dbReference>
<name>A0A923I735_9FIRM</name>
<evidence type="ECO:0000256" key="5">
    <source>
        <dbReference type="ARBA" id="ARBA00023163"/>
    </source>
</evidence>
<keyword evidence="10" id="KW-1185">Reference proteome</keyword>
<dbReference type="InterPro" id="IPR000838">
    <property type="entry name" value="RNA_pol_sigma70_ECF_CS"/>
</dbReference>
<dbReference type="InterPro" id="IPR039425">
    <property type="entry name" value="RNA_pol_sigma-70-like"/>
</dbReference>
<dbReference type="InterPro" id="IPR013249">
    <property type="entry name" value="RNA_pol_sigma70_r4_t2"/>
</dbReference>
<keyword evidence="5 6" id="KW-0804">Transcription</keyword>
<dbReference type="RefSeq" id="WP_186886537.1">
    <property type="nucleotide sequence ID" value="NZ_JACONZ010000001.1"/>
</dbReference>
<dbReference type="InterPro" id="IPR036388">
    <property type="entry name" value="WH-like_DNA-bd_sf"/>
</dbReference>
<dbReference type="EMBL" id="JACONZ010000001">
    <property type="protein sequence ID" value="MBC5580167.1"/>
    <property type="molecule type" value="Genomic_DNA"/>
</dbReference>
<dbReference type="NCBIfam" id="TIGR02937">
    <property type="entry name" value="sigma70-ECF"/>
    <property type="match status" value="1"/>
</dbReference>
<evidence type="ECO:0000256" key="2">
    <source>
        <dbReference type="ARBA" id="ARBA00023015"/>
    </source>
</evidence>
<dbReference type="Proteomes" id="UP000659630">
    <property type="component" value="Unassembled WGS sequence"/>
</dbReference>
<dbReference type="Pfam" id="PF04542">
    <property type="entry name" value="Sigma70_r2"/>
    <property type="match status" value="1"/>
</dbReference>
<dbReference type="InterPro" id="IPR007627">
    <property type="entry name" value="RNA_pol_sigma70_r2"/>
</dbReference>
<dbReference type="AlphaFoldDB" id="A0A923I735"/>
<dbReference type="Gene3D" id="1.10.1740.10">
    <property type="match status" value="1"/>
</dbReference>
<feature type="domain" description="RNA polymerase sigma factor 70 region 4 type 2" evidence="8">
    <location>
        <begin position="116"/>
        <end position="162"/>
    </location>
</feature>
<comment type="similarity">
    <text evidence="1 6">Belongs to the sigma-70 factor family. ECF subfamily.</text>
</comment>
<dbReference type="GO" id="GO:0016987">
    <property type="term" value="F:sigma factor activity"/>
    <property type="evidence" value="ECO:0007669"/>
    <property type="project" value="UniProtKB-KW"/>
</dbReference>
<evidence type="ECO:0000259" key="8">
    <source>
        <dbReference type="Pfam" id="PF08281"/>
    </source>
</evidence>
<dbReference type="PANTHER" id="PTHR43133">
    <property type="entry name" value="RNA POLYMERASE ECF-TYPE SIGMA FACTO"/>
    <property type="match status" value="1"/>
</dbReference>
<evidence type="ECO:0000256" key="6">
    <source>
        <dbReference type="RuleBase" id="RU000716"/>
    </source>
</evidence>
<sequence>MTQERFEEMVEQYGRLVFTVCNQLVGDAGQAEDLAQETFLSAWLHADRCPEGAEKAWLCRIAANKAKDCLKSAYRRRVAAAGGPGDWLEGQACAEEVSPEDAVASQETLRTVRGGIEGLRAPYKEVSALFFLENYSVAEIAQLLGRPHKTINTQLYRAKSMLRGQLAAQVA</sequence>
<organism evidence="9 10">
    <name type="scientific">Anaerofilum hominis</name>
    <dbReference type="NCBI Taxonomy" id="2763016"/>
    <lineage>
        <taxon>Bacteria</taxon>
        <taxon>Bacillati</taxon>
        <taxon>Bacillota</taxon>
        <taxon>Clostridia</taxon>
        <taxon>Eubacteriales</taxon>
        <taxon>Oscillospiraceae</taxon>
        <taxon>Anaerofilum</taxon>
    </lineage>
</organism>